<proteinExistence type="inferred from homology"/>
<evidence type="ECO:0000256" key="4">
    <source>
        <dbReference type="ARBA" id="ARBA00040480"/>
    </source>
</evidence>
<dbReference type="Gene3D" id="1.10.8.60">
    <property type="match status" value="1"/>
</dbReference>
<reference evidence="6" key="1">
    <citation type="submission" date="2022-01" db="EMBL/GenBank/DDBJ databases">
        <title>Whole genome-based taxonomy of the Shewanellaceae.</title>
        <authorList>
            <person name="Martin-Rodriguez A.J."/>
        </authorList>
    </citation>
    <scope>NUCLEOTIDE SEQUENCE</scope>
    <source>
        <strain evidence="6">KCTC 23973</strain>
    </source>
</reference>
<evidence type="ECO:0000256" key="3">
    <source>
        <dbReference type="ARBA" id="ARBA00038088"/>
    </source>
</evidence>
<dbReference type="Pfam" id="PF00004">
    <property type="entry name" value="AAA"/>
    <property type="match status" value="1"/>
</dbReference>
<organism evidence="6 7">
    <name type="scientific">Shewanella pneumatophori</name>
    <dbReference type="NCBI Taxonomy" id="314092"/>
    <lineage>
        <taxon>Bacteria</taxon>
        <taxon>Pseudomonadati</taxon>
        <taxon>Pseudomonadota</taxon>
        <taxon>Gammaproteobacteria</taxon>
        <taxon>Alteromonadales</taxon>
        <taxon>Shewanellaceae</taxon>
        <taxon>Shewanella</taxon>
    </lineage>
</organism>
<dbReference type="InterPro" id="IPR052381">
    <property type="entry name" value="AAA_domain_protein"/>
</dbReference>
<evidence type="ECO:0000313" key="6">
    <source>
        <dbReference type="EMBL" id="MCL1138733.1"/>
    </source>
</evidence>
<dbReference type="Proteomes" id="UP001139293">
    <property type="component" value="Unassembled WGS sequence"/>
</dbReference>
<keyword evidence="2" id="KW-0067">ATP-binding</keyword>
<protein>
    <recommendedName>
        <fullName evidence="4">Uncharacterized AAA domain-containing protein ycf46</fullName>
    </recommendedName>
</protein>
<evidence type="ECO:0000256" key="2">
    <source>
        <dbReference type="ARBA" id="ARBA00022840"/>
    </source>
</evidence>
<dbReference type="EMBL" id="JAKILB010000005">
    <property type="protein sequence ID" value="MCL1138733.1"/>
    <property type="molecule type" value="Genomic_DNA"/>
</dbReference>
<accession>A0A9X1ZJ42</accession>
<evidence type="ECO:0000256" key="1">
    <source>
        <dbReference type="ARBA" id="ARBA00022741"/>
    </source>
</evidence>
<feature type="domain" description="AAA+ ATPase" evidence="5">
    <location>
        <begin position="260"/>
        <end position="393"/>
    </location>
</feature>
<keyword evidence="7" id="KW-1185">Reference proteome</keyword>
<keyword evidence="1" id="KW-0547">Nucleotide-binding</keyword>
<dbReference type="RefSeq" id="WP_248949816.1">
    <property type="nucleotide sequence ID" value="NZ_JAKILB010000005.1"/>
</dbReference>
<dbReference type="AlphaFoldDB" id="A0A9X1ZJ42"/>
<sequence length="488" mass="54851">MQDIQDLTAVLRSNTPIVVIETYEEYRVIELLKKVSNILFQPLFSWSVTEWLMRVDSGLGRQKFNAEPGDILGQIKSTRERGIYVLCDFHPFVEDAPKNVRLLKEIALEYESLKHTLVLVSHEFSIPPEIKHYCAHFRLSLPNSTQLLNLIYEQVDKVRSEGVMLNVDDTAVAKLAENLRGVTFDDARRLAHKAIVDDGAITHSDIDTINRAKFELLDMQGVLQFEYDTSDFSQVAGLQNLKQWLAHRAPITAPQAIVDKPKGVLLLGVQGSGKSLAAKAVAGMWHRPLLKMDMAALYNKYIGETEKNLAKALELADLMAPCVLWIDEIEKGLSSGSSDDGTSKRILGTILTWMAERKSDVFLVATANDISALPPELMRKGRMDEIFFVDLPGAEVRQTIFEIHLKRRQLALNLFDLQQLATVSHGFSGAEIEQAVISAVYTAKASQLEVNQTVLHQEIMKTQPLSVVMREQLQSLRHWAEERTVSAH</sequence>
<dbReference type="PANTHER" id="PTHR42960:SF1">
    <property type="entry name" value="YCF46 PROTEIN"/>
    <property type="match status" value="1"/>
</dbReference>
<gene>
    <name evidence="6" type="ORF">L2740_09275</name>
</gene>
<dbReference type="Gene3D" id="3.40.50.300">
    <property type="entry name" value="P-loop containing nucleotide triphosphate hydrolases"/>
    <property type="match status" value="1"/>
</dbReference>
<evidence type="ECO:0000313" key="7">
    <source>
        <dbReference type="Proteomes" id="UP001139293"/>
    </source>
</evidence>
<dbReference type="SUPFAM" id="SSF52540">
    <property type="entry name" value="P-loop containing nucleoside triphosphate hydrolases"/>
    <property type="match status" value="2"/>
</dbReference>
<dbReference type="InterPro" id="IPR003593">
    <property type="entry name" value="AAA+_ATPase"/>
</dbReference>
<dbReference type="PANTHER" id="PTHR42960">
    <property type="entry name" value="YCF46 PROTEIN"/>
    <property type="match status" value="1"/>
</dbReference>
<comment type="caution">
    <text evidence="6">The sequence shown here is derived from an EMBL/GenBank/DDBJ whole genome shotgun (WGS) entry which is preliminary data.</text>
</comment>
<dbReference type="InterPro" id="IPR027417">
    <property type="entry name" value="P-loop_NTPase"/>
</dbReference>
<dbReference type="GO" id="GO:0005524">
    <property type="term" value="F:ATP binding"/>
    <property type="evidence" value="ECO:0007669"/>
    <property type="project" value="UniProtKB-KW"/>
</dbReference>
<dbReference type="InterPro" id="IPR003959">
    <property type="entry name" value="ATPase_AAA_core"/>
</dbReference>
<dbReference type="GO" id="GO:0016887">
    <property type="term" value="F:ATP hydrolysis activity"/>
    <property type="evidence" value="ECO:0007669"/>
    <property type="project" value="InterPro"/>
</dbReference>
<comment type="similarity">
    <text evidence="3">Belongs to the AAA ATPase family. Highly divergent.</text>
</comment>
<evidence type="ECO:0000259" key="5">
    <source>
        <dbReference type="SMART" id="SM00382"/>
    </source>
</evidence>
<dbReference type="SMART" id="SM00382">
    <property type="entry name" value="AAA"/>
    <property type="match status" value="1"/>
</dbReference>
<name>A0A9X1ZJ42_9GAMM</name>